<evidence type="ECO:0000259" key="10">
    <source>
        <dbReference type="Pfam" id="PF02771"/>
    </source>
</evidence>
<organism evidence="11 12">
    <name type="scientific">Hypsibius exemplaris</name>
    <name type="common">Freshwater tardigrade</name>
    <dbReference type="NCBI Taxonomy" id="2072580"/>
    <lineage>
        <taxon>Eukaryota</taxon>
        <taxon>Metazoa</taxon>
        <taxon>Ecdysozoa</taxon>
        <taxon>Tardigrada</taxon>
        <taxon>Eutardigrada</taxon>
        <taxon>Parachela</taxon>
        <taxon>Hypsibioidea</taxon>
        <taxon>Hypsibiidae</taxon>
        <taxon>Hypsibius</taxon>
    </lineage>
</organism>
<dbReference type="InterPro" id="IPR046373">
    <property type="entry name" value="Acyl-CoA_Oxase/DH_mid-dom_sf"/>
</dbReference>
<protein>
    <submittedName>
        <fullName evidence="11">Acyl-CoA dehydrogenase 6</fullName>
    </submittedName>
</protein>
<keyword evidence="5 7" id="KW-0560">Oxidoreductase</keyword>
<sequence length="443" mass="48789">MQSVACRGLIRRFLPQKEPVSSWTTSTARLFLAGARTASTAAQPSKQVDVEEKTDVIFTNQHFEIRNLARKLIDSEINPHVDKWEAEGQFPGHAVFKKFGEAGLLGLNRDEAYGGMGLDFSYNIAFAEELGYIDAGGVVSAFGVQTDMATPAFAKYGSHELKKQYLEPAIRGEMVACVGVSEVEAGSDVANTKTHAVRKGGDFIINGHKMWITNGAQADWICLVCNTEADKPKHLSKSHILVPMKSPGVTVAKKISKMGNRSSDTAQIFFEDVKVPQTNLIGEAGMGFIYQMEQFQEERLWCAASALIGMDRIIKSTAEYCAERKAFGSAVLNNQIIYFTLAELQTEVEALRALTYRAVANYTQGDDVTLLASMCKLKAGRLARIVADKCLQFWGGMGYSEEVLISRYFRDTRCLSIAGGTDEIMLHIIAKYMGISPEKAKKK</sequence>
<evidence type="ECO:0000256" key="6">
    <source>
        <dbReference type="ARBA" id="ARBA00049552"/>
    </source>
</evidence>
<evidence type="ECO:0000256" key="5">
    <source>
        <dbReference type="ARBA" id="ARBA00023002"/>
    </source>
</evidence>
<keyword evidence="3 7" id="KW-0285">Flavoprotein</keyword>
<dbReference type="SUPFAM" id="SSF47203">
    <property type="entry name" value="Acyl-CoA dehydrogenase C-terminal domain-like"/>
    <property type="match status" value="1"/>
</dbReference>
<dbReference type="Pfam" id="PF02770">
    <property type="entry name" value="Acyl-CoA_dh_M"/>
    <property type="match status" value="1"/>
</dbReference>
<accession>A0A1W0WCR0</accession>
<dbReference type="InterPro" id="IPR009100">
    <property type="entry name" value="AcylCoA_DH/oxidase_NM_dom_sf"/>
</dbReference>
<evidence type="ECO:0000256" key="7">
    <source>
        <dbReference type="RuleBase" id="RU362125"/>
    </source>
</evidence>
<feature type="domain" description="Acyl-CoA dehydrogenase/oxidase C-terminal" evidence="8">
    <location>
        <begin position="285"/>
        <end position="432"/>
    </location>
</feature>
<evidence type="ECO:0000256" key="1">
    <source>
        <dbReference type="ARBA" id="ARBA00001974"/>
    </source>
</evidence>
<keyword evidence="4 7" id="KW-0274">FAD</keyword>
<dbReference type="Pfam" id="PF00441">
    <property type="entry name" value="Acyl-CoA_dh_1"/>
    <property type="match status" value="1"/>
</dbReference>
<dbReference type="GO" id="GO:0005737">
    <property type="term" value="C:cytoplasm"/>
    <property type="evidence" value="ECO:0007669"/>
    <property type="project" value="TreeGrafter"/>
</dbReference>
<dbReference type="InterPro" id="IPR006091">
    <property type="entry name" value="Acyl-CoA_Oxase/DH_mid-dom"/>
</dbReference>
<dbReference type="Gene3D" id="1.20.140.10">
    <property type="entry name" value="Butyryl-CoA Dehydrogenase, subunit A, domain 3"/>
    <property type="match status" value="1"/>
</dbReference>
<evidence type="ECO:0000313" key="11">
    <source>
        <dbReference type="EMBL" id="OQV12943.1"/>
    </source>
</evidence>
<comment type="catalytic activity">
    <reaction evidence="6">
        <text>(2S)-2-methylbutanoyl-CoA + oxidized [electron-transfer flavoprotein] + H(+) = (2E)-2-methylbut-2-enoyl-CoA + reduced [electron-transfer flavoprotein]</text>
        <dbReference type="Rhea" id="RHEA:48256"/>
        <dbReference type="Rhea" id="RHEA-COMP:10685"/>
        <dbReference type="Rhea" id="RHEA-COMP:10686"/>
        <dbReference type="ChEBI" id="CHEBI:15378"/>
        <dbReference type="ChEBI" id="CHEBI:57337"/>
        <dbReference type="ChEBI" id="CHEBI:57692"/>
        <dbReference type="ChEBI" id="CHEBI:58307"/>
        <dbReference type="ChEBI" id="CHEBI:88166"/>
    </reaction>
    <physiologicalReaction direction="left-to-right" evidence="6">
        <dbReference type="Rhea" id="RHEA:48257"/>
    </physiologicalReaction>
</comment>
<evidence type="ECO:0000256" key="2">
    <source>
        <dbReference type="ARBA" id="ARBA00009347"/>
    </source>
</evidence>
<dbReference type="InterPro" id="IPR013786">
    <property type="entry name" value="AcylCoA_DH/ox_N"/>
</dbReference>
<evidence type="ECO:0000259" key="8">
    <source>
        <dbReference type="Pfam" id="PF00441"/>
    </source>
</evidence>
<dbReference type="PROSITE" id="PS00073">
    <property type="entry name" value="ACYL_COA_DH_2"/>
    <property type="match status" value="1"/>
</dbReference>
<name>A0A1W0WCR0_HYPEX</name>
<feature type="domain" description="Acyl-CoA oxidase/dehydrogenase middle" evidence="9">
    <location>
        <begin position="177"/>
        <end position="273"/>
    </location>
</feature>
<dbReference type="FunFam" id="2.40.110.10:FF:000002">
    <property type="entry name" value="Acyl-CoA dehydrogenase fadE12"/>
    <property type="match status" value="1"/>
</dbReference>
<evidence type="ECO:0000313" key="12">
    <source>
        <dbReference type="Proteomes" id="UP000192578"/>
    </source>
</evidence>
<feature type="domain" description="Acyl-CoA dehydrogenase/oxidase N-terminal" evidence="10">
    <location>
        <begin position="60"/>
        <end position="173"/>
    </location>
</feature>
<dbReference type="Pfam" id="PF02771">
    <property type="entry name" value="Acyl-CoA_dh_N"/>
    <property type="match status" value="1"/>
</dbReference>
<dbReference type="Gene3D" id="2.40.110.10">
    <property type="entry name" value="Butyryl-CoA Dehydrogenase, subunit A, domain 2"/>
    <property type="match status" value="1"/>
</dbReference>
<dbReference type="InterPro" id="IPR037069">
    <property type="entry name" value="AcylCoA_DH/ox_N_sf"/>
</dbReference>
<comment type="cofactor">
    <cofactor evidence="1 7">
        <name>FAD</name>
        <dbReference type="ChEBI" id="CHEBI:57692"/>
    </cofactor>
</comment>
<dbReference type="InterPro" id="IPR036250">
    <property type="entry name" value="AcylCo_DH-like_C"/>
</dbReference>
<dbReference type="GO" id="GO:0033539">
    <property type="term" value="P:fatty acid beta-oxidation using acyl-CoA dehydrogenase"/>
    <property type="evidence" value="ECO:0007669"/>
    <property type="project" value="TreeGrafter"/>
</dbReference>
<dbReference type="Gene3D" id="1.10.540.10">
    <property type="entry name" value="Acyl-CoA dehydrogenase/oxidase, N-terminal domain"/>
    <property type="match status" value="1"/>
</dbReference>
<dbReference type="OrthoDB" id="10262177at2759"/>
<dbReference type="InterPro" id="IPR050741">
    <property type="entry name" value="Acyl-CoA_dehydrogenase"/>
</dbReference>
<reference evidence="12" key="1">
    <citation type="submission" date="2017-01" db="EMBL/GenBank/DDBJ databases">
        <title>Comparative genomics of anhydrobiosis in the tardigrade Hypsibius dujardini.</title>
        <authorList>
            <person name="Yoshida Y."/>
            <person name="Koutsovoulos G."/>
            <person name="Laetsch D."/>
            <person name="Stevens L."/>
            <person name="Kumar S."/>
            <person name="Horikawa D."/>
            <person name="Ishino K."/>
            <person name="Komine S."/>
            <person name="Tomita M."/>
            <person name="Blaxter M."/>
            <person name="Arakawa K."/>
        </authorList>
    </citation>
    <scope>NUCLEOTIDE SEQUENCE [LARGE SCALE GENOMIC DNA]</scope>
    <source>
        <strain evidence="12">Z151</strain>
    </source>
</reference>
<dbReference type="AlphaFoldDB" id="A0A1W0WCR0"/>
<dbReference type="InterPro" id="IPR006089">
    <property type="entry name" value="Acyl-CoA_DH_CS"/>
</dbReference>
<dbReference type="PANTHER" id="PTHR48083">
    <property type="entry name" value="MEDIUM-CHAIN SPECIFIC ACYL-COA DEHYDROGENASE, MITOCHONDRIAL-RELATED"/>
    <property type="match status" value="1"/>
</dbReference>
<dbReference type="GO" id="GO:0003995">
    <property type="term" value="F:acyl-CoA dehydrogenase activity"/>
    <property type="evidence" value="ECO:0007669"/>
    <property type="project" value="InterPro"/>
</dbReference>
<dbReference type="FunFam" id="1.20.140.10:FF:000001">
    <property type="entry name" value="Acyl-CoA dehydrogenase"/>
    <property type="match status" value="1"/>
</dbReference>
<gene>
    <name evidence="11" type="ORF">BV898_12778</name>
</gene>
<dbReference type="EMBL" id="MTYJ01000133">
    <property type="protein sequence ID" value="OQV12943.1"/>
    <property type="molecule type" value="Genomic_DNA"/>
</dbReference>
<proteinExistence type="inferred from homology"/>
<dbReference type="PANTHER" id="PTHR48083:SF6">
    <property type="entry name" value="ACYL-COA DEHYDROGENASE 6"/>
    <property type="match status" value="1"/>
</dbReference>
<keyword evidence="12" id="KW-1185">Reference proteome</keyword>
<dbReference type="Proteomes" id="UP000192578">
    <property type="component" value="Unassembled WGS sequence"/>
</dbReference>
<evidence type="ECO:0000256" key="3">
    <source>
        <dbReference type="ARBA" id="ARBA00022630"/>
    </source>
</evidence>
<evidence type="ECO:0000256" key="4">
    <source>
        <dbReference type="ARBA" id="ARBA00022827"/>
    </source>
</evidence>
<dbReference type="SUPFAM" id="SSF56645">
    <property type="entry name" value="Acyl-CoA dehydrogenase NM domain-like"/>
    <property type="match status" value="1"/>
</dbReference>
<dbReference type="InterPro" id="IPR009075">
    <property type="entry name" value="AcylCo_DH/oxidase_C"/>
</dbReference>
<comment type="caution">
    <text evidence="11">The sequence shown here is derived from an EMBL/GenBank/DDBJ whole genome shotgun (WGS) entry which is preliminary data.</text>
</comment>
<comment type="similarity">
    <text evidence="2 7">Belongs to the acyl-CoA dehydrogenase family.</text>
</comment>
<dbReference type="GO" id="GO:0050660">
    <property type="term" value="F:flavin adenine dinucleotide binding"/>
    <property type="evidence" value="ECO:0007669"/>
    <property type="project" value="InterPro"/>
</dbReference>
<evidence type="ECO:0000259" key="9">
    <source>
        <dbReference type="Pfam" id="PF02770"/>
    </source>
</evidence>